<name>A0AAW0CEX8_9AGAR</name>
<evidence type="ECO:0000256" key="1">
    <source>
        <dbReference type="SAM" id="MobiDB-lite"/>
    </source>
</evidence>
<keyword evidence="3" id="KW-1185">Reference proteome</keyword>
<sequence length="307" mass="34556">MGRLETIRVRFPADPEPTTLHYKPPQDGHGRYPKSFKLLPIDGQCILEASKPTIGGQTLGPSYTHFWGQTSFFEKSFPIFVCSSSSAPSTPILVLKAALHTDDGDPEYINDRIRILEKEAKYYVDYLSRLQDSFVPEHYGIWESDKTSWAGVIRCEIMAYGGEPLWRTEHLWRPNPEAKKLIAEAAEKLHDLCNHHNQLTTPPRIEHHILWDAAKERPMIIDFAYTTPRHSQLMDKTGRPYGYLEKERAHEKQKERLEVWKAESTGLPGAESAPDPACSIDPATSEAGVIPVDGALLDSSLNGPSDP</sequence>
<feature type="region of interest" description="Disordered" evidence="1">
    <location>
        <begin position="258"/>
        <end position="285"/>
    </location>
</feature>
<dbReference type="Proteomes" id="UP001383192">
    <property type="component" value="Unassembled WGS sequence"/>
</dbReference>
<comment type="caution">
    <text evidence="2">The sequence shown here is derived from an EMBL/GenBank/DDBJ whole genome shotgun (WGS) entry which is preliminary data.</text>
</comment>
<evidence type="ECO:0008006" key="4">
    <source>
        <dbReference type="Google" id="ProtNLM"/>
    </source>
</evidence>
<proteinExistence type="predicted"/>
<reference evidence="2 3" key="1">
    <citation type="submission" date="2024-01" db="EMBL/GenBank/DDBJ databases">
        <title>A draft genome for a cacao thread blight-causing isolate of Paramarasmius palmivorus.</title>
        <authorList>
            <person name="Baruah I.K."/>
            <person name="Bukari Y."/>
            <person name="Amoako-Attah I."/>
            <person name="Meinhardt L.W."/>
            <person name="Bailey B.A."/>
            <person name="Cohen S.P."/>
        </authorList>
    </citation>
    <scope>NUCLEOTIDE SEQUENCE [LARGE SCALE GENOMIC DNA]</scope>
    <source>
        <strain evidence="2 3">GH-12</strain>
    </source>
</reference>
<accession>A0AAW0CEX8</accession>
<dbReference type="EMBL" id="JAYKXP010000046">
    <property type="protein sequence ID" value="KAK7037500.1"/>
    <property type="molecule type" value="Genomic_DNA"/>
</dbReference>
<protein>
    <recommendedName>
        <fullName evidence="4">Aminoglycoside phosphotransferase domain-containing protein</fullName>
    </recommendedName>
</protein>
<dbReference type="AlphaFoldDB" id="A0AAW0CEX8"/>
<gene>
    <name evidence="2" type="ORF">VNI00_010992</name>
</gene>
<organism evidence="2 3">
    <name type="scientific">Paramarasmius palmivorus</name>
    <dbReference type="NCBI Taxonomy" id="297713"/>
    <lineage>
        <taxon>Eukaryota</taxon>
        <taxon>Fungi</taxon>
        <taxon>Dikarya</taxon>
        <taxon>Basidiomycota</taxon>
        <taxon>Agaricomycotina</taxon>
        <taxon>Agaricomycetes</taxon>
        <taxon>Agaricomycetidae</taxon>
        <taxon>Agaricales</taxon>
        <taxon>Marasmiineae</taxon>
        <taxon>Marasmiaceae</taxon>
        <taxon>Paramarasmius</taxon>
    </lineage>
</organism>
<evidence type="ECO:0000313" key="2">
    <source>
        <dbReference type="EMBL" id="KAK7037500.1"/>
    </source>
</evidence>
<evidence type="ECO:0000313" key="3">
    <source>
        <dbReference type="Proteomes" id="UP001383192"/>
    </source>
</evidence>